<accession>A0A540M0L1</accession>
<keyword evidence="2" id="KW-1185">Reference proteome</keyword>
<sequence>MTNDVGATEDAWENRKRLRCMKIQVKENDDSSGPLVNQNTVRVSRQVVHKLTTTTSSSSANSSMRINPSSMLATTTTALFFRRRQAPVHFSILALFPLFPVCDFLANQSTPPRGLTLFRCANGAHDPGTGLVLLGDFGFAGSVPGD</sequence>
<gene>
    <name evidence="1" type="ORF">C1H46_022367</name>
</gene>
<organism evidence="1 2">
    <name type="scientific">Malus baccata</name>
    <name type="common">Siberian crab apple</name>
    <name type="synonym">Pyrus baccata</name>
    <dbReference type="NCBI Taxonomy" id="106549"/>
    <lineage>
        <taxon>Eukaryota</taxon>
        <taxon>Viridiplantae</taxon>
        <taxon>Streptophyta</taxon>
        <taxon>Embryophyta</taxon>
        <taxon>Tracheophyta</taxon>
        <taxon>Spermatophyta</taxon>
        <taxon>Magnoliopsida</taxon>
        <taxon>eudicotyledons</taxon>
        <taxon>Gunneridae</taxon>
        <taxon>Pentapetalae</taxon>
        <taxon>rosids</taxon>
        <taxon>fabids</taxon>
        <taxon>Rosales</taxon>
        <taxon>Rosaceae</taxon>
        <taxon>Amygdaloideae</taxon>
        <taxon>Maleae</taxon>
        <taxon>Malus</taxon>
    </lineage>
</organism>
<name>A0A540M0L1_MALBA</name>
<dbReference type="AlphaFoldDB" id="A0A540M0L1"/>
<evidence type="ECO:0000313" key="2">
    <source>
        <dbReference type="Proteomes" id="UP000315295"/>
    </source>
</evidence>
<evidence type="ECO:0000313" key="1">
    <source>
        <dbReference type="EMBL" id="TQD92042.1"/>
    </source>
</evidence>
<comment type="caution">
    <text evidence="1">The sequence shown here is derived from an EMBL/GenBank/DDBJ whole genome shotgun (WGS) entry which is preliminary data.</text>
</comment>
<reference evidence="1 2" key="1">
    <citation type="journal article" date="2019" name="G3 (Bethesda)">
        <title>Sequencing of a Wild Apple (Malus baccata) Genome Unravels the Differences Between Cultivated and Wild Apple Species Regarding Disease Resistance and Cold Tolerance.</title>
        <authorList>
            <person name="Chen X."/>
        </authorList>
    </citation>
    <scope>NUCLEOTIDE SEQUENCE [LARGE SCALE GENOMIC DNA]</scope>
    <source>
        <strain evidence="2">cv. Shandingzi</strain>
        <tissue evidence="1">Leaves</tissue>
    </source>
</reference>
<dbReference type="Proteomes" id="UP000315295">
    <property type="component" value="Unassembled WGS sequence"/>
</dbReference>
<protein>
    <submittedName>
        <fullName evidence="1">Uncharacterized protein</fullName>
    </submittedName>
</protein>
<dbReference type="EMBL" id="VIEB01000403">
    <property type="protein sequence ID" value="TQD92042.1"/>
    <property type="molecule type" value="Genomic_DNA"/>
</dbReference>
<proteinExistence type="predicted"/>